<feature type="transmembrane region" description="Helical" evidence="1">
    <location>
        <begin position="6"/>
        <end position="25"/>
    </location>
</feature>
<reference evidence="3" key="1">
    <citation type="journal article" date="2019" name="Int. J. Syst. Evol. Microbiol.">
        <title>The Global Catalogue of Microorganisms (GCM) 10K type strain sequencing project: providing services to taxonomists for standard genome sequencing and annotation.</title>
        <authorList>
            <consortium name="The Broad Institute Genomics Platform"/>
            <consortium name="The Broad Institute Genome Sequencing Center for Infectious Disease"/>
            <person name="Wu L."/>
            <person name="Ma J."/>
        </authorList>
    </citation>
    <scope>NUCLEOTIDE SEQUENCE [LARGE SCALE GENOMIC DNA]</scope>
    <source>
        <strain evidence="3">CGMCC-1.15741</strain>
    </source>
</reference>
<keyword evidence="1" id="KW-1133">Transmembrane helix</keyword>
<keyword evidence="3" id="KW-1185">Reference proteome</keyword>
<evidence type="ECO:0000256" key="1">
    <source>
        <dbReference type="SAM" id="Phobius"/>
    </source>
</evidence>
<evidence type="ECO:0000313" key="2">
    <source>
        <dbReference type="EMBL" id="MFC6196935.1"/>
    </source>
</evidence>
<dbReference type="EMBL" id="JBHSSW010000003">
    <property type="protein sequence ID" value="MFC6196935.1"/>
    <property type="molecule type" value="Genomic_DNA"/>
</dbReference>
<name>A0ABW1S5T3_9PROT</name>
<dbReference type="RefSeq" id="WP_377375029.1">
    <property type="nucleotide sequence ID" value="NZ_JBHSSW010000003.1"/>
</dbReference>
<dbReference type="Proteomes" id="UP001596303">
    <property type="component" value="Unassembled WGS sequence"/>
</dbReference>
<evidence type="ECO:0000313" key="3">
    <source>
        <dbReference type="Proteomes" id="UP001596303"/>
    </source>
</evidence>
<feature type="transmembrane region" description="Helical" evidence="1">
    <location>
        <begin position="32"/>
        <end position="58"/>
    </location>
</feature>
<proteinExistence type="predicted"/>
<keyword evidence="1" id="KW-0812">Transmembrane</keyword>
<protein>
    <recommendedName>
        <fullName evidence="4">CTP synthetase</fullName>
    </recommendedName>
</protein>
<accession>A0ABW1S5T3</accession>
<comment type="caution">
    <text evidence="2">The sequence shown here is derived from an EMBL/GenBank/DDBJ whole genome shotgun (WGS) entry which is preliminary data.</text>
</comment>
<gene>
    <name evidence="2" type="ORF">ACFQDM_02545</name>
</gene>
<sequence>MTDFWKFVTGVSVAVVTYAVSYVGIKLAGGNIFLAGILSGGFAAIAFYGMGSILGYSVDPDLED</sequence>
<evidence type="ECO:0008006" key="4">
    <source>
        <dbReference type="Google" id="ProtNLM"/>
    </source>
</evidence>
<organism evidence="2 3">
    <name type="scientific">Ponticaulis profundi</name>
    <dbReference type="NCBI Taxonomy" id="2665222"/>
    <lineage>
        <taxon>Bacteria</taxon>
        <taxon>Pseudomonadati</taxon>
        <taxon>Pseudomonadota</taxon>
        <taxon>Alphaproteobacteria</taxon>
        <taxon>Hyphomonadales</taxon>
        <taxon>Hyphomonadaceae</taxon>
        <taxon>Ponticaulis</taxon>
    </lineage>
</organism>
<keyword evidence="1" id="KW-0472">Membrane</keyword>